<dbReference type="GO" id="GO:0008237">
    <property type="term" value="F:metallopeptidase activity"/>
    <property type="evidence" value="ECO:0007669"/>
    <property type="project" value="UniProtKB-KW"/>
</dbReference>
<dbReference type="Gene3D" id="3.30.1380.10">
    <property type="match status" value="1"/>
</dbReference>
<evidence type="ECO:0000256" key="8">
    <source>
        <dbReference type="ARBA" id="ARBA00023316"/>
    </source>
</evidence>
<dbReference type="InterPro" id="IPR009045">
    <property type="entry name" value="Zn_M74/Hedgehog-like"/>
</dbReference>
<comment type="cofactor">
    <cofactor evidence="9">
        <name>Zn(2+)</name>
        <dbReference type="ChEBI" id="CHEBI:29105"/>
    </cofactor>
    <text evidence="9">Binds 1 zinc ion per subunit.</text>
</comment>
<keyword evidence="8 10" id="KW-0961">Cell wall biogenesis/degradation</keyword>
<comment type="function">
    <text evidence="9 10">Catalyzes hydrolysis of the D-alanyl-D-alanine dipeptide.</text>
</comment>
<reference evidence="11 12" key="2">
    <citation type="submission" date="2018-03" db="EMBL/GenBank/DDBJ databases">
        <title>The ancient ancestry and fast evolution of plastids.</title>
        <authorList>
            <person name="Moore K.R."/>
            <person name="Magnabosco C."/>
            <person name="Momper L."/>
            <person name="Gold D.A."/>
            <person name="Bosak T."/>
            <person name="Fournier G.P."/>
        </authorList>
    </citation>
    <scope>NUCLEOTIDE SEQUENCE [LARGE SCALE GENOMIC DNA]</scope>
    <source>
        <strain evidence="11 12">CCAP 1448/3</strain>
    </source>
</reference>
<dbReference type="Proteomes" id="UP000238762">
    <property type="component" value="Unassembled WGS sequence"/>
</dbReference>
<feature type="site" description="Transition state stabilizer" evidence="9">
    <location>
        <position position="81"/>
    </location>
</feature>
<dbReference type="GO" id="GO:0160237">
    <property type="term" value="F:D-Ala-D-Ala dipeptidase activity"/>
    <property type="evidence" value="ECO:0007669"/>
    <property type="project" value="UniProtKB-EC"/>
</dbReference>
<dbReference type="EC" id="3.4.13.22" evidence="9 10"/>
<keyword evidence="12" id="KW-1185">Reference proteome</keyword>
<evidence type="ECO:0000256" key="4">
    <source>
        <dbReference type="ARBA" id="ARBA00022801"/>
    </source>
</evidence>
<comment type="similarity">
    <text evidence="9 10">Belongs to the peptidase M15D family.</text>
</comment>
<dbReference type="EMBL" id="PVWJ01000014">
    <property type="protein sequence ID" value="PSB04304.1"/>
    <property type="molecule type" value="Genomic_DNA"/>
</dbReference>
<proteinExistence type="inferred from homology"/>
<dbReference type="SUPFAM" id="SSF55166">
    <property type="entry name" value="Hedgehog/DD-peptidase"/>
    <property type="match status" value="1"/>
</dbReference>
<evidence type="ECO:0000256" key="10">
    <source>
        <dbReference type="PIRNR" id="PIRNR026671"/>
    </source>
</evidence>
<dbReference type="GO" id="GO:0008270">
    <property type="term" value="F:zinc ion binding"/>
    <property type="evidence" value="ECO:0007669"/>
    <property type="project" value="UniProtKB-UniRule"/>
</dbReference>
<dbReference type="GO" id="GO:0006508">
    <property type="term" value="P:proteolysis"/>
    <property type="evidence" value="ECO:0007669"/>
    <property type="project" value="UniProtKB-KW"/>
</dbReference>
<evidence type="ECO:0000256" key="3">
    <source>
        <dbReference type="ARBA" id="ARBA00022723"/>
    </source>
</evidence>
<evidence type="ECO:0000256" key="9">
    <source>
        <dbReference type="HAMAP-Rule" id="MF_01924"/>
    </source>
</evidence>
<dbReference type="InterPro" id="IPR000755">
    <property type="entry name" value="A_A_dipeptidase"/>
</dbReference>
<evidence type="ECO:0000256" key="1">
    <source>
        <dbReference type="ARBA" id="ARBA00001362"/>
    </source>
</evidence>
<reference evidence="11 12" key="1">
    <citation type="submission" date="2018-02" db="EMBL/GenBank/DDBJ databases">
        <authorList>
            <person name="Cohen D.B."/>
            <person name="Kent A.D."/>
        </authorList>
    </citation>
    <scope>NUCLEOTIDE SEQUENCE [LARGE SCALE GENOMIC DNA]</scope>
    <source>
        <strain evidence="11 12">CCAP 1448/3</strain>
    </source>
</reference>
<evidence type="ECO:0000256" key="5">
    <source>
        <dbReference type="ARBA" id="ARBA00022833"/>
    </source>
</evidence>
<evidence type="ECO:0000313" key="12">
    <source>
        <dbReference type="Proteomes" id="UP000238762"/>
    </source>
</evidence>
<dbReference type="Pfam" id="PF01427">
    <property type="entry name" value="Peptidase_M15"/>
    <property type="match status" value="1"/>
</dbReference>
<dbReference type="HAMAP" id="MF_01924">
    <property type="entry name" value="A_A_dipeptidase"/>
    <property type="match status" value="1"/>
</dbReference>
<dbReference type="PANTHER" id="PTHR43126">
    <property type="entry name" value="D-ALANYL-D-ALANINE DIPEPTIDASE"/>
    <property type="match status" value="1"/>
</dbReference>
<feature type="binding site" evidence="9">
    <location>
        <position position="209"/>
    </location>
    <ligand>
        <name>Zn(2+)</name>
        <dbReference type="ChEBI" id="CHEBI:29105"/>
        <note>catalytic</note>
    </ligand>
</feature>
<comment type="catalytic activity">
    <reaction evidence="1 9 10">
        <text>D-alanyl-D-alanine + H2O = 2 D-alanine</text>
        <dbReference type="Rhea" id="RHEA:20661"/>
        <dbReference type="ChEBI" id="CHEBI:15377"/>
        <dbReference type="ChEBI" id="CHEBI:57416"/>
        <dbReference type="ChEBI" id="CHEBI:57822"/>
        <dbReference type="EC" id="3.4.13.22"/>
    </reaction>
</comment>
<comment type="caution">
    <text evidence="11">The sequence shown here is derived from an EMBL/GenBank/DDBJ whole genome shotgun (WGS) entry which is preliminary data.</text>
</comment>
<gene>
    <name evidence="11" type="ORF">C7B64_04350</name>
</gene>
<feature type="binding site" evidence="9">
    <location>
        <position position="137"/>
    </location>
    <ligand>
        <name>Zn(2+)</name>
        <dbReference type="ChEBI" id="CHEBI:29105"/>
        <note>catalytic</note>
    </ligand>
</feature>
<sequence length="238" mass="27540">MPLKKPYQQIPIIDCGEPLVAIDMDSFAIASPHPYTQLGAPYGNLSPYYLRQSAIARLWDAQTSLQKVFPKWQIQIFDAYRPVEVQQFMVDYTFNQLLSTRGLNADNLSENQEISLWEQVYQFWAPPCIDRETPPPHSTGAAVDVTLVDEMGQIVDMGGEIDEISAKSHPNYFATSKVAKERQYNQYRELLKEVMFAAGFRQHPNEWWHFCFGDQMWAWLELQADPHQEAIARYGRVF</sequence>
<keyword evidence="7 9" id="KW-0482">Metalloprotease</keyword>
<evidence type="ECO:0000256" key="7">
    <source>
        <dbReference type="ARBA" id="ARBA00023049"/>
    </source>
</evidence>
<evidence type="ECO:0000256" key="2">
    <source>
        <dbReference type="ARBA" id="ARBA00022670"/>
    </source>
</evidence>
<keyword evidence="2 9" id="KW-0645">Protease</keyword>
<protein>
    <recommendedName>
        <fullName evidence="9 10">D-alanyl-D-alanine dipeptidase</fullName>
        <shortName evidence="9 10">D-Ala-D-Ala dipeptidase</shortName>
        <ecNumber evidence="9 10">3.4.13.22</ecNumber>
    </recommendedName>
</protein>
<name>A0A2T1C7V1_9CYAN</name>
<dbReference type="PANTHER" id="PTHR43126:SF2">
    <property type="entry name" value="D-ALANYL-D-ALANINE DIPEPTIDASE"/>
    <property type="match status" value="1"/>
</dbReference>
<dbReference type="OrthoDB" id="9801430at2"/>
<keyword evidence="3 9" id="KW-0479">Metal-binding</keyword>
<accession>A0A2T1C7V1</accession>
<dbReference type="PIRSF" id="PIRSF026671">
    <property type="entry name" value="AA_dipeptidase"/>
    <property type="match status" value="1"/>
</dbReference>
<evidence type="ECO:0000313" key="11">
    <source>
        <dbReference type="EMBL" id="PSB04304.1"/>
    </source>
</evidence>
<dbReference type="GO" id="GO:0071555">
    <property type="term" value="P:cell wall organization"/>
    <property type="evidence" value="ECO:0007669"/>
    <property type="project" value="UniProtKB-KW"/>
</dbReference>
<keyword evidence="4 9" id="KW-0378">Hydrolase</keyword>
<evidence type="ECO:0000256" key="6">
    <source>
        <dbReference type="ARBA" id="ARBA00022997"/>
    </source>
</evidence>
<organism evidence="11 12">
    <name type="scientific">Merismopedia glauca CCAP 1448/3</name>
    <dbReference type="NCBI Taxonomy" id="1296344"/>
    <lineage>
        <taxon>Bacteria</taxon>
        <taxon>Bacillati</taxon>
        <taxon>Cyanobacteriota</taxon>
        <taxon>Cyanophyceae</taxon>
        <taxon>Synechococcales</taxon>
        <taxon>Merismopediaceae</taxon>
        <taxon>Merismopedia</taxon>
    </lineage>
</organism>
<keyword evidence="5 9" id="KW-0862">Zinc</keyword>
<keyword evidence="6 9" id="KW-0224">Dipeptidase</keyword>
<feature type="binding site" evidence="9">
    <location>
        <position position="144"/>
    </location>
    <ligand>
        <name>Zn(2+)</name>
        <dbReference type="ChEBI" id="CHEBI:29105"/>
        <note>catalytic</note>
    </ligand>
</feature>
<dbReference type="AlphaFoldDB" id="A0A2T1C7V1"/>
<feature type="active site" description="Proton donor/acceptor" evidence="9">
    <location>
        <position position="206"/>
    </location>
</feature>